<dbReference type="Gene3D" id="3.90.1150.10">
    <property type="entry name" value="Aspartate Aminotransferase, domain 1"/>
    <property type="match status" value="1"/>
</dbReference>
<dbReference type="InterPro" id="IPR000653">
    <property type="entry name" value="DegT/StrS_aminotransferase"/>
</dbReference>
<accession>A0ABS5DDB1</accession>
<sequence>MTNSIPFLDVVGVNSDVREELDIAWKAVLQHGRFVGGPEVELFEEQFASYCETSACVGVGNGTDALQLILTALSIGAGDEVIVPANTFAATAEAVCSAGARPRFVDVDPATLLIDPDAAEAAVNSRTAAIIGVHLFGQMIDVPRVAAVARRHGLALLEDAAQAHGARYAGHRAGSVGTAASFSFYPGKNLGALGDAGAVVTQDRSLADRVRRLGNHGCSPTNRNVHRERGRNSRLDSIQAAALSAKLPKLDDDNRRRSALMEAYAVLLPASYAPVAVSPAAQSAHHLAVVRTAQRERSVSVLDSAAIGWGVHYPIPCHLQSAFSAFRERLPTAEKAAEQILSLPISPTLGEADVARICDVLRGVTS</sequence>
<dbReference type="Gene3D" id="3.40.640.10">
    <property type="entry name" value="Type I PLP-dependent aspartate aminotransferase-like (Major domain)"/>
    <property type="match status" value="1"/>
</dbReference>
<keyword evidence="4" id="KW-0808">Transferase</keyword>
<name>A0ABS5DDB1_9PSEU</name>
<evidence type="ECO:0000256" key="3">
    <source>
        <dbReference type="RuleBase" id="RU004508"/>
    </source>
</evidence>
<dbReference type="GO" id="GO:0008483">
    <property type="term" value="F:transaminase activity"/>
    <property type="evidence" value="ECO:0007669"/>
    <property type="project" value="UniProtKB-KW"/>
</dbReference>
<dbReference type="Proteomes" id="UP000674084">
    <property type="component" value="Unassembled WGS sequence"/>
</dbReference>
<evidence type="ECO:0000313" key="4">
    <source>
        <dbReference type="EMBL" id="MBQ0924276.1"/>
    </source>
</evidence>
<dbReference type="EMBL" id="JAGPXE010000003">
    <property type="protein sequence ID" value="MBQ0924276.1"/>
    <property type="molecule type" value="Genomic_DNA"/>
</dbReference>
<protein>
    <submittedName>
        <fullName evidence="4">DegT/DnrJ/EryC1/StrS family aminotransferase</fullName>
    </submittedName>
</protein>
<evidence type="ECO:0000256" key="1">
    <source>
        <dbReference type="ARBA" id="ARBA00022898"/>
    </source>
</evidence>
<dbReference type="InterPro" id="IPR015422">
    <property type="entry name" value="PyrdxlP-dep_Trfase_small"/>
</dbReference>
<comment type="similarity">
    <text evidence="2 3">Belongs to the DegT/DnrJ/EryC1 family.</text>
</comment>
<evidence type="ECO:0000256" key="2">
    <source>
        <dbReference type="ARBA" id="ARBA00037999"/>
    </source>
</evidence>
<keyword evidence="4" id="KW-0032">Aminotransferase</keyword>
<dbReference type="PANTHER" id="PTHR30244">
    <property type="entry name" value="TRANSAMINASE"/>
    <property type="match status" value="1"/>
</dbReference>
<dbReference type="InterPro" id="IPR015421">
    <property type="entry name" value="PyrdxlP-dep_Trfase_major"/>
</dbReference>
<keyword evidence="1 3" id="KW-0663">Pyridoxal phosphate</keyword>
<dbReference type="CDD" id="cd00616">
    <property type="entry name" value="AHBA_syn"/>
    <property type="match status" value="1"/>
</dbReference>
<dbReference type="RefSeq" id="WP_210969666.1">
    <property type="nucleotide sequence ID" value="NZ_JAGPXE010000003.1"/>
</dbReference>
<keyword evidence="5" id="KW-1185">Reference proteome</keyword>
<reference evidence="4 5" key="1">
    <citation type="submission" date="2021-04" db="EMBL/GenBank/DDBJ databases">
        <title>Whole-genome sequencing of Saccharopolyspora endophytica KCTC 19397.</title>
        <authorList>
            <person name="Ay H."/>
            <person name="Saygin H."/>
            <person name="Sahin N."/>
        </authorList>
    </citation>
    <scope>NUCLEOTIDE SEQUENCE [LARGE SCALE GENOMIC DNA]</scope>
    <source>
        <strain evidence="4 5">KCTC 19397</strain>
    </source>
</reference>
<evidence type="ECO:0000313" key="5">
    <source>
        <dbReference type="Proteomes" id="UP000674084"/>
    </source>
</evidence>
<gene>
    <name evidence="4" type="ORF">KBO27_10005</name>
</gene>
<comment type="caution">
    <text evidence="4">The sequence shown here is derived from an EMBL/GenBank/DDBJ whole genome shotgun (WGS) entry which is preliminary data.</text>
</comment>
<proteinExistence type="inferred from homology"/>
<organism evidence="4 5">
    <name type="scientific">Saccharopolyspora endophytica</name>
    <dbReference type="NCBI Taxonomy" id="543886"/>
    <lineage>
        <taxon>Bacteria</taxon>
        <taxon>Bacillati</taxon>
        <taxon>Actinomycetota</taxon>
        <taxon>Actinomycetes</taxon>
        <taxon>Pseudonocardiales</taxon>
        <taxon>Pseudonocardiaceae</taxon>
        <taxon>Saccharopolyspora</taxon>
    </lineage>
</organism>
<dbReference type="SUPFAM" id="SSF53383">
    <property type="entry name" value="PLP-dependent transferases"/>
    <property type="match status" value="1"/>
</dbReference>
<dbReference type="PIRSF" id="PIRSF000390">
    <property type="entry name" value="PLP_StrS"/>
    <property type="match status" value="1"/>
</dbReference>
<dbReference type="InterPro" id="IPR015424">
    <property type="entry name" value="PyrdxlP-dep_Trfase"/>
</dbReference>
<dbReference type="PANTHER" id="PTHR30244:SF36">
    <property type="entry name" value="3-OXO-GLUCOSE-6-PHOSPHATE:GLUTAMATE AMINOTRANSFERASE"/>
    <property type="match status" value="1"/>
</dbReference>
<dbReference type="Pfam" id="PF01041">
    <property type="entry name" value="DegT_DnrJ_EryC1"/>
    <property type="match status" value="1"/>
</dbReference>